<keyword evidence="4" id="KW-1185">Reference proteome</keyword>
<dbReference type="Gene3D" id="2.60.120.1440">
    <property type="match status" value="1"/>
</dbReference>
<dbReference type="Proteomes" id="UP000541109">
    <property type="component" value="Unassembled WGS sequence"/>
</dbReference>
<protein>
    <submittedName>
        <fullName evidence="3">FecR domain-containing protein</fullName>
    </submittedName>
</protein>
<feature type="region of interest" description="Disordered" evidence="1">
    <location>
        <begin position="269"/>
        <end position="357"/>
    </location>
</feature>
<comment type="caution">
    <text evidence="3">The sequence shown here is derived from an EMBL/GenBank/DDBJ whole genome shotgun (WGS) entry which is preliminary data.</text>
</comment>
<dbReference type="EMBL" id="JACFXV010000066">
    <property type="protein sequence ID" value="MBA5779201.1"/>
    <property type="molecule type" value="Genomic_DNA"/>
</dbReference>
<proteinExistence type="predicted"/>
<feature type="compositionally biased region" description="Gly residues" evidence="1">
    <location>
        <begin position="329"/>
        <end position="344"/>
    </location>
</feature>
<gene>
    <name evidence="3" type="ORF">H2509_18890</name>
</gene>
<accession>A0A839AHK6</accession>
<evidence type="ECO:0000259" key="2">
    <source>
        <dbReference type="Pfam" id="PF04773"/>
    </source>
</evidence>
<evidence type="ECO:0000256" key="1">
    <source>
        <dbReference type="SAM" id="MobiDB-lite"/>
    </source>
</evidence>
<feature type="compositionally biased region" description="Gly residues" evidence="1">
    <location>
        <begin position="269"/>
        <end position="282"/>
    </location>
</feature>
<sequence length="357" mass="36989">MFAWGVLAAGMVSAAPVAGKAVDAQPDAELSNSRVKVVIVSGTAVTQGDRITTDARGLVQLLFSDETKLVVGPRSSLVIESYLLRSSNRANSFSIRALGGSFRMITGKSRKQAYKITTPTATIGVRGTEFDFTVQRSGMTEVVLFSGEATVCGRNGGGCKVLNGRCTMVQAAPRQNVRSIQDRELRARALRANFPYIASQQPLRRDFRVSLRGCDLLQPPPERQRQQIERVRNAAAAPIAVEPAPPPPEPPPGVTRPSIVVTVTGPRGGQTQGTLSFGGGSGPTANVTTTRPGDGEATGGFGASVEFRGLGSDGTGGFSVGRNGDDRSGFGGAFGGGGGGFGGFGRDRDGGGGGFGR</sequence>
<feature type="domain" description="FecR protein" evidence="2">
    <location>
        <begin position="49"/>
        <end position="149"/>
    </location>
</feature>
<evidence type="ECO:0000313" key="3">
    <source>
        <dbReference type="EMBL" id="MBA5779201.1"/>
    </source>
</evidence>
<dbReference type="PANTHER" id="PTHR38731:SF3">
    <property type="entry name" value="BLL6125 PROTEIN"/>
    <property type="match status" value="1"/>
</dbReference>
<organism evidence="3 4">
    <name type="scientific">Stappia albiluteola</name>
    <dbReference type="NCBI Taxonomy" id="2758565"/>
    <lineage>
        <taxon>Bacteria</taxon>
        <taxon>Pseudomonadati</taxon>
        <taxon>Pseudomonadota</taxon>
        <taxon>Alphaproteobacteria</taxon>
        <taxon>Hyphomicrobiales</taxon>
        <taxon>Stappiaceae</taxon>
        <taxon>Stappia</taxon>
    </lineage>
</organism>
<dbReference type="InterPro" id="IPR006860">
    <property type="entry name" value="FecR"/>
</dbReference>
<dbReference type="RefSeq" id="WP_182168028.1">
    <property type="nucleotide sequence ID" value="NZ_JACFXV010000066.1"/>
</dbReference>
<dbReference type="PANTHER" id="PTHR38731">
    <property type="entry name" value="LIPL45-RELATED LIPOPROTEIN-RELATED"/>
    <property type="match status" value="1"/>
</dbReference>
<name>A0A839AHK6_9HYPH</name>
<dbReference type="AlphaFoldDB" id="A0A839AHK6"/>
<dbReference type="Pfam" id="PF04773">
    <property type="entry name" value="FecR"/>
    <property type="match status" value="1"/>
</dbReference>
<reference evidence="3 4" key="1">
    <citation type="submission" date="2020-07" db="EMBL/GenBank/DDBJ databases">
        <title>Stappia sp., F7233, whole genome shotgun sequencing project.</title>
        <authorList>
            <person name="Jiang S."/>
            <person name="Liu Z.W."/>
            <person name="Du Z.J."/>
        </authorList>
    </citation>
    <scope>NUCLEOTIDE SEQUENCE [LARGE SCALE GENOMIC DNA]</scope>
    <source>
        <strain evidence="3 4">F7233</strain>
    </source>
</reference>
<evidence type="ECO:0000313" key="4">
    <source>
        <dbReference type="Proteomes" id="UP000541109"/>
    </source>
</evidence>